<organism evidence="2">
    <name type="scientific">Candidatus Kentrum sp. FW</name>
    <dbReference type="NCBI Taxonomy" id="2126338"/>
    <lineage>
        <taxon>Bacteria</taxon>
        <taxon>Pseudomonadati</taxon>
        <taxon>Pseudomonadota</taxon>
        <taxon>Gammaproteobacteria</taxon>
        <taxon>Candidatus Kentrum</taxon>
    </lineage>
</organism>
<protein>
    <submittedName>
        <fullName evidence="2">Uncharacterized protein</fullName>
    </submittedName>
</protein>
<accession>A0A450SZ33</accession>
<dbReference type="AlphaFoldDB" id="A0A450SZ33"/>
<sequence length="65" mass="7821">MKADKIITTYRRMRTQPLWRMLAFDKGPMVIGFLQSHLYEKKRTLPASILFERLTRDLEELRPGR</sequence>
<reference evidence="2" key="1">
    <citation type="submission" date="2019-02" db="EMBL/GenBank/DDBJ databases">
        <authorList>
            <person name="Gruber-Vodicka R. H."/>
            <person name="Seah K. B. B."/>
        </authorList>
    </citation>
    <scope>NUCLEOTIDE SEQUENCE</scope>
    <source>
        <strain evidence="2">BECK_BZ106</strain>
        <strain evidence="1">BECK_BZ15</strain>
    </source>
</reference>
<dbReference type="InterPro" id="IPR021804">
    <property type="entry name" value="DUF3375"/>
</dbReference>
<dbReference type="EMBL" id="CAADFD010000047">
    <property type="protein sequence ID" value="VFJ59321.1"/>
    <property type="molecule type" value="Genomic_DNA"/>
</dbReference>
<proteinExistence type="predicted"/>
<gene>
    <name evidence="1" type="ORF">BECKFW1821A_GA0114235_10206</name>
    <name evidence="2" type="ORF">BECKFW1821B_GA0114236_10479</name>
</gene>
<evidence type="ECO:0000313" key="2">
    <source>
        <dbReference type="EMBL" id="VFJ59321.1"/>
    </source>
</evidence>
<evidence type="ECO:0000313" key="1">
    <source>
        <dbReference type="EMBL" id="VFJ48514.1"/>
    </source>
</evidence>
<dbReference type="Pfam" id="PF11855">
    <property type="entry name" value="DUF3375"/>
    <property type="match status" value="1"/>
</dbReference>
<name>A0A450SZ33_9GAMM</name>
<dbReference type="EMBL" id="CAADEW010000020">
    <property type="protein sequence ID" value="VFJ48514.1"/>
    <property type="molecule type" value="Genomic_DNA"/>
</dbReference>